<keyword evidence="1" id="KW-1185">Reference proteome</keyword>
<reference evidence="2" key="2">
    <citation type="submission" date="2015-08" db="UniProtKB">
        <authorList>
            <consortium name="WormBaseParasite"/>
        </authorList>
    </citation>
    <scope>IDENTIFICATION</scope>
</reference>
<dbReference type="Proteomes" id="UP000035680">
    <property type="component" value="Unassembled WGS sequence"/>
</dbReference>
<accession>A0A0K0F6X2</accession>
<organism evidence="1 2">
    <name type="scientific">Strongyloides venezuelensis</name>
    <name type="common">Threadworm</name>
    <dbReference type="NCBI Taxonomy" id="75913"/>
    <lineage>
        <taxon>Eukaryota</taxon>
        <taxon>Metazoa</taxon>
        <taxon>Ecdysozoa</taxon>
        <taxon>Nematoda</taxon>
        <taxon>Chromadorea</taxon>
        <taxon>Rhabditida</taxon>
        <taxon>Tylenchina</taxon>
        <taxon>Panagrolaimomorpha</taxon>
        <taxon>Strongyloidoidea</taxon>
        <taxon>Strongyloididae</taxon>
        <taxon>Strongyloides</taxon>
    </lineage>
</organism>
<protein>
    <submittedName>
        <fullName evidence="2">Uncharacterized protein</fullName>
    </submittedName>
</protein>
<evidence type="ECO:0000313" key="1">
    <source>
        <dbReference type="Proteomes" id="UP000035680"/>
    </source>
</evidence>
<dbReference type="AlphaFoldDB" id="A0A0K0F6X2"/>
<dbReference type="WBParaSite" id="SVE_0456800.1">
    <property type="protein sequence ID" value="SVE_0456800.1"/>
    <property type="gene ID" value="SVE_0456800"/>
</dbReference>
<reference evidence="1" key="1">
    <citation type="submission" date="2014-07" db="EMBL/GenBank/DDBJ databases">
        <authorList>
            <person name="Martin A.A"/>
            <person name="De Silva N."/>
        </authorList>
    </citation>
    <scope>NUCLEOTIDE SEQUENCE</scope>
</reference>
<evidence type="ECO:0000313" key="2">
    <source>
        <dbReference type="WBParaSite" id="SVE_0456800.1"/>
    </source>
</evidence>
<sequence length="67" mass="7603">MWMEFPVTGGLLKTESGITLQRILVLLVIGYSLKNQRSNTNEQMKYDVNIKSNLCVNLSIALFKDVL</sequence>
<proteinExistence type="predicted"/>
<name>A0A0K0F6X2_STRVS</name>